<keyword evidence="2" id="KW-1185">Reference proteome</keyword>
<evidence type="ECO:0000313" key="1">
    <source>
        <dbReference type="EMBL" id="OMP04412.1"/>
    </source>
</evidence>
<accession>A0A1R3KBF1</accession>
<evidence type="ECO:0000313" key="2">
    <source>
        <dbReference type="Proteomes" id="UP000187203"/>
    </source>
</evidence>
<gene>
    <name evidence="1" type="ORF">COLO4_09659</name>
</gene>
<dbReference type="EMBL" id="AWUE01014259">
    <property type="protein sequence ID" value="OMP04412.1"/>
    <property type="molecule type" value="Genomic_DNA"/>
</dbReference>
<reference evidence="2" key="1">
    <citation type="submission" date="2013-09" db="EMBL/GenBank/DDBJ databases">
        <title>Corchorus olitorius genome sequencing.</title>
        <authorList>
            <person name="Alam M."/>
            <person name="Haque M.S."/>
            <person name="Islam M.S."/>
            <person name="Emdad E.M."/>
            <person name="Islam M.M."/>
            <person name="Ahmed B."/>
            <person name="Halim A."/>
            <person name="Hossen Q.M.M."/>
            <person name="Hossain M.Z."/>
            <person name="Ahmed R."/>
            <person name="Khan M.M."/>
            <person name="Islam R."/>
            <person name="Rashid M.M."/>
            <person name="Khan S.A."/>
            <person name="Rahman M.S."/>
            <person name="Alam M."/>
            <person name="Yahiya A.S."/>
            <person name="Khan M.S."/>
            <person name="Azam M.S."/>
            <person name="Haque T."/>
            <person name="Lashkar M.Z.H."/>
            <person name="Akhand A.I."/>
            <person name="Morshed G."/>
            <person name="Roy S."/>
            <person name="Uddin K.S."/>
            <person name="Rabeya T."/>
            <person name="Hossain A.S."/>
            <person name="Chowdhury A."/>
            <person name="Snigdha A.R."/>
            <person name="Mortoza M.S."/>
            <person name="Matin S.A."/>
            <person name="Hoque S.M.E."/>
            <person name="Islam M.K."/>
            <person name="Roy D.K."/>
            <person name="Haider R."/>
            <person name="Moosa M.M."/>
            <person name="Elias S.M."/>
            <person name="Hasan A.M."/>
            <person name="Jahan S."/>
            <person name="Shafiuddin M."/>
            <person name="Mahmood N."/>
            <person name="Shommy N.S."/>
        </authorList>
    </citation>
    <scope>NUCLEOTIDE SEQUENCE [LARGE SCALE GENOMIC DNA]</scope>
    <source>
        <strain evidence="2">cv. O-4</strain>
    </source>
</reference>
<dbReference type="AlphaFoldDB" id="A0A1R3KBF1"/>
<organism evidence="1 2">
    <name type="scientific">Corchorus olitorius</name>
    <dbReference type="NCBI Taxonomy" id="93759"/>
    <lineage>
        <taxon>Eukaryota</taxon>
        <taxon>Viridiplantae</taxon>
        <taxon>Streptophyta</taxon>
        <taxon>Embryophyta</taxon>
        <taxon>Tracheophyta</taxon>
        <taxon>Spermatophyta</taxon>
        <taxon>Magnoliopsida</taxon>
        <taxon>eudicotyledons</taxon>
        <taxon>Gunneridae</taxon>
        <taxon>Pentapetalae</taxon>
        <taxon>rosids</taxon>
        <taxon>malvids</taxon>
        <taxon>Malvales</taxon>
        <taxon>Malvaceae</taxon>
        <taxon>Grewioideae</taxon>
        <taxon>Apeibeae</taxon>
        <taxon>Corchorus</taxon>
    </lineage>
</organism>
<sequence length="32" mass="3593">MSFKSDKDAALHERVDYLITLISGGLQRDVVD</sequence>
<proteinExistence type="predicted"/>
<comment type="caution">
    <text evidence="1">The sequence shown here is derived from an EMBL/GenBank/DDBJ whole genome shotgun (WGS) entry which is preliminary data.</text>
</comment>
<protein>
    <submittedName>
        <fullName evidence="1">Uncharacterized protein</fullName>
    </submittedName>
</protein>
<name>A0A1R3KBF1_9ROSI</name>
<dbReference type="Proteomes" id="UP000187203">
    <property type="component" value="Unassembled WGS sequence"/>
</dbReference>